<organism evidence="3 4">
    <name type="scientific">Chelativorans salis</name>
    <dbReference type="NCBI Taxonomy" id="2978478"/>
    <lineage>
        <taxon>Bacteria</taxon>
        <taxon>Pseudomonadati</taxon>
        <taxon>Pseudomonadota</taxon>
        <taxon>Alphaproteobacteria</taxon>
        <taxon>Hyphomicrobiales</taxon>
        <taxon>Phyllobacteriaceae</taxon>
        <taxon>Chelativorans</taxon>
    </lineage>
</organism>
<feature type="domain" description="Putative Flp pilus-assembly TadG-like N-terminal" evidence="2">
    <location>
        <begin position="25"/>
        <end position="71"/>
    </location>
</feature>
<keyword evidence="1" id="KW-1133">Transmembrane helix</keyword>
<protein>
    <submittedName>
        <fullName evidence="3">Pilus assembly protein TadG-related protein</fullName>
    </submittedName>
</protein>
<proteinExistence type="predicted"/>
<accession>A0ABT2LIK3</accession>
<sequence length="428" mass="43749">MIGHSWIGRGSFSRTLRTVTKDERGAVAVIAAVVFPVVVGAIGLGAESGYWYLEQRKLQHAADVAVYAAAVRYRASDDQTAVEAAALRTASGTGYEPDIGTISVGPLSGSTPANGKISVDLTETHARLFSSIFSGKPMLLAARAVAEIKGGSKACVLALSKSASGAVTVTGSTDVELSGCSVVSNSSASDAFLMKNGSALMSTECVYTVGGAVTTTGLTLTGCSGAVEYAPPTPDPLAGIAEPGRMEIDQLPCRDLSYISDTTYTFDHLPSGQEAIRFCGGLDIKGTIDLKPGLYIIDGGEFTVSAGAFLTGTGVTFLLTGSATAKLTGNGDIDLSAPTTGPYAGVLLFGSRDSTGLNHQVTGNSESRLEGALYTPTGTIDFTGNSTVAGGCTQIIADRVNFTGNSTMQTCASTTNEIVVGQSIAIVE</sequence>
<comment type="caution">
    <text evidence="3">The sequence shown here is derived from an EMBL/GenBank/DDBJ whole genome shotgun (WGS) entry which is preliminary data.</text>
</comment>
<name>A0ABT2LIK3_9HYPH</name>
<gene>
    <name evidence="3" type="ORF">N5A92_04830</name>
</gene>
<evidence type="ECO:0000313" key="4">
    <source>
        <dbReference type="Proteomes" id="UP001320831"/>
    </source>
</evidence>
<feature type="transmembrane region" description="Helical" evidence="1">
    <location>
        <begin position="26"/>
        <end position="46"/>
    </location>
</feature>
<keyword evidence="1" id="KW-0812">Transmembrane</keyword>
<keyword evidence="4" id="KW-1185">Reference proteome</keyword>
<dbReference type="Proteomes" id="UP001320831">
    <property type="component" value="Unassembled WGS sequence"/>
</dbReference>
<evidence type="ECO:0000256" key="1">
    <source>
        <dbReference type="SAM" id="Phobius"/>
    </source>
</evidence>
<reference evidence="3 4" key="1">
    <citation type="submission" date="2022-09" db="EMBL/GenBank/DDBJ databases">
        <title>Chelativorans salina sp. nov., a novel slightly halophilic bacterium isolated from a saline lake sediment enrichment.</title>
        <authorList>
            <person name="Gao L."/>
            <person name="Fang B.-Z."/>
            <person name="Li W.-J."/>
        </authorList>
    </citation>
    <scope>NUCLEOTIDE SEQUENCE [LARGE SCALE GENOMIC DNA]</scope>
    <source>
        <strain evidence="3 4">EGI FJ00035</strain>
    </source>
</reference>
<evidence type="ECO:0000313" key="3">
    <source>
        <dbReference type="EMBL" id="MCT7374355.1"/>
    </source>
</evidence>
<dbReference type="EMBL" id="JAOCZP010000001">
    <property type="protein sequence ID" value="MCT7374355.1"/>
    <property type="molecule type" value="Genomic_DNA"/>
</dbReference>
<keyword evidence="1" id="KW-0472">Membrane</keyword>
<dbReference type="Pfam" id="PF13400">
    <property type="entry name" value="Tad"/>
    <property type="match status" value="1"/>
</dbReference>
<dbReference type="InterPro" id="IPR028087">
    <property type="entry name" value="Tad_N"/>
</dbReference>
<dbReference type="RefSeq" id="WP_260900738.1">
    <property type="nucleotide sequence ID" value="NZ_JAOCZP010000001.1"/>
</dbReference>
<evidence type="ECO:0000259" key="2">
    <source>
        <dbReference type="Pfam" id="PF13400"/>
    </source>
</evidence>